<feature type="compositionally biased region" description="Basic and acidic residues" evidence="11">
    <location>
        <begin position="447"/>
        <end position="474"/>
    </location>
</feature>
<reference evidence="15" key="1">
    <citation type="submission" date="2020-10" db="EMBL/GenBank/DDBJ databases">
        <authorList>
            <person name="Gilroy R."/>
        </authorList>
    </citation>
    <scope>NUCLEOTIDE SEQUENCE</scope>
    <source>
        <strain evidence="15">ChiSjej4B22-8349</strain>
    </source>
</reference>
<organism evidence="15 16">
    <name type="scientific">Candidatus Allocopromorpha excrementipullorum</name>
    <dbReference type="NCBI Taxonomy" id="2840743"/>
    <lineage>
        <taxon>Bacteria</taxon>
        <taxon>Bacillati</taxon>
        <taxon>Bacillota</taxon>
        <taxon>Clostridia</taxon>
        <taxon>Eubacteriales</taxon>
        <taxon>Eubacteriaceae</taxon>
        <taxon>Eubacteriaceae incertae sedis</taxon>
        <taxon>Candidatus Allocopromorpha</taxon>
    </lineage>
</organism>
<dbReference type="SUPFAM" id="SSF56176">
    <property type="entry name" value="FAD-binding/transporter-associated domain-like"/>
    <property type="match status" value="1"/>
</dbReference>
<dbReference type="InterPro" id="IPR000644">
    <property type="entry name" value="CBS_dom"/>
</dbReference>
<dbReference type="PROSITE" id="PS51846">
    <property type="entry name" value="CNNM"/>
    <property type="match status" value="1"/>
</dbReference>
<dbReference type="AlphaFoldDB" id="A0A9D1N5X4"/>
<dbReference type="CDD" id="cd04590">
    <property type="entry name" value="CBS_pair_CorC_HlyC_assoc"/>
    <property type="match status" value="1"/>
</dbReference>
<keyword evidence="7 9" id="KW-0129">CBS domain</keyword>
<dbReference type="PANTHER" id="PTHR43099:SF2">
    <property type="entry name" value="UPF0053 PROTEIN YRKA"/>
    <property type="match status" value="1"/>
</dbReference>
<reference evidence="15" key="2">
    <citation type="journal article" date="2021" name="PeerJ">
        <title>Extensive microbial diversity within the chicken gut microbiome revealed by metagenomics and culture.</title>
        <authorList>
            <person name="Gilroy R."/>
            <person name="Ravi A."/>
            <person name="Getino M."/>
            <person name="Pursley I."/>
            <person name="Horton D.L."/>
            <person name="Alikhan N.F."/>
            <person name="Baker D."/>
            <person name="Gharbi K."/>
            <person name="Hall N."/>
            <person name="Watson M."/>
            <person name="Adriaenssens E.M."/>
            <person name="Foster-Nyarko E."/>
            <person name="Jarju S."/>
            <person name="Secka A."/>
            <person name="Antonio M."/>
            <person name="Oren A."/>
            <person name="Chaudhuri R.R."/>
            <person name="La Ragione R."/>
            <person name="Hildebrand F."/>
            <person name="Pallen M.J."/>
        </authorList>
    </citation>
    <scope>NUCLEOTIDE SEQUENCE</scope>
    <source>
        <strain evidence="15">ChiSjej4B22-8349</strain>
    </source>
</reference>
<dbReference type="EMBL" id="DVOB01000074">
    <property type="protein sequence ID" value="HIU95744.1"/>
    <property type="molecule type" value="Genomic_DNA"/>
</dbReference>
<sequence>MSSDGGPMWGQIILLVVLIAVNAYFAAAEIAIVSVNKNRIKTLAQEGNKKAELLERLIEDPNRFLSAIQVIITLAGFLSSANAATSFSDDLGEILGSWGIPHGEGVAVVVITIILSFFTLVFGELFPKRIAMLHADKVAMAVAKPLQIISVAFKPFVWLLSVSVTLVLKVFRQRTDVADDEYSEADVVSMLETGQEKGELKEEGKKMITSIFAFDDMLAYEVMTPRTEVFSIDVNAPTEEYIDELMEMRYSRIPVYEDDSDNIIGILYIKDYLIKARQDGFDNVEIRPILRKPYFVPETKNIDSLFFELQTTKQHIAILIDEYGGFSGIVTMEDIIEEVMGDIDDEYDEEEPDIQKISDDTFAMEGSMDLDDINEELGTDLESENSETIGGLILDILGEIPDENDVGTEVEYENYRFRIDSIKDRRIEKVTMTVLPAEETTVEDEEKSDRSERHERREREKREKREKKKESTGK</sequence>
<evidence type="ECO:0000256" key="9">
    <source>
        <dbReference type="PROSITE-ProRule" id="PRU00703"/>
    </source>
</evidence>
<feature type="region of interest" description="Disordered" evidence="11">
    <location>
        <begin position="435"/>
        <end position="474"/>
    </location>
</feature>
<gene>
    <name evidence="15" type="ORF">IAD25_03425</name>
</gene>
<dbReference type="PANTHER" id="PTHR43099">
    <property type="entry name" value="UPF0053 PROTEIN YRKA"/>
    <property type="match status" value="1"/>
</dbReference>
<dbReference type="FunFam" id="3.10.580.10:FF:000002">
    <property type="entry name" value="Magnesium/cobalt efflux protein CorC"/>
    <property type="match status" value="1"/>
</dbReference>
<keyword evidence="5" id="KW-0677">Repeat</keyword>
<evidence type="ECO:0000256" key="5">
    <source>
        <dbReference type="ARBA" id="ARBA00022737"/>
    </source>
</evidence>
<evidence type="ECO:0000256" key="12">
    <source>
        <dbReference type="SAM" id="Phobius"/>
    </source>
</evidence>
<evidence type="ECO:0000313" key="16">
    <source>
        <dbReference type="Proteomes" id="UP000824130"/>
    </source>
</evidence>
<dbReference type="Gene3D" id="3.10.580.10">
    <property type="entry name" value="CBS-domain"/>
    <property type="match status" value="1"/>
</dbReference>
<dbReference type="InterPro" id="IPR051676">
    <property type="entry name" value="UPF0053_domain"/>
</dbReference>
<dbReference type="InterPro" id="IPR046342">
    <property type="entry name" value="CBS_dom_sf"/>
</dbReference>
<evidence type="ECO:0000256" key="1">
    <source>
        <dbReference type="ARBA" id="ARBA00004651"/>
    </source>
</evidence>
<dbReference type="Pfam" id="PF01595">
    <property type="entry name" value="CNNM"/>
    <property type="match status" value="1"/>
</dbReference>
<dbReference type="InterPro" id="IPR002550">
    <property type="entry name" value="CNNM"/>
</dbReference>
<dbReference type="Proteomes" id="UP000824130">
    <property type="component" value="Unassembled WGS sequence"/>
</dbReference>
<evidence type="ECO:0000256" key="10">
    <source>
        <dbReference type="PROSITE-ProRule" id="PRU01193"/>
    </source>
</evidence>
<dbReference type="PROSITE" id="PS51371">
    <property type="entry name" value="CBS"/>
    <property type="match status" value="2"/>
</dbReference>
<evidence type="ECO:0000256" key="2">
    <source>
        <dbReference type="ARBA" id="ARBA00006337"/>
    </source>
</evidence>
<dbReference type="GO" id="GO:0005886">
    <property type="term" value="C:plasma membrane"/>
    <property type="evidence" value="ECO:0007669"/>
    <property type="project" value="UniProtKB-SubCell"/>
</dbReference>
<feature type="transmembrane region" description="Helical" evidence="12">
    <location>
        <begin position="146"/>
        <end position="168"/>
    </location>
</feature>
<comment type="similarity">
    <text evidence="2">Belongs to the UPF0053 family.</text>
</comment>
<dbReference type="InterPro" id="IPR044751">
    <property type="entry name" value="Ion_transp-like_CBS"/>
</dbReference>
<evidence type="ECO:0000256" key="4">
    <source>
        <dbReference type="ARBA" id="ARBA00022692"/>
    </source>
</evidence>
<evidence type="ECO:0000256" key="3">
    <source>
        <dbReference type="ARBA" id="ARBA00022475"/>
    </source>
</evidence>
<comment type="subcellular location">
    <subcellularLocation>
        <location evidence="1">Cell membrane</location>
        <topology evidence="1">Multi-pass membrane protein</topology>
    </subcellularLocation>
</comment>
<dbReference type="InterPro" id="IPR005170">
    <property type="entry name" value="Transptr-assoc_dom"/>
</dbReference>
<name>A0A9D1N5X4_9FIRM</name>
<evidence type="ECO:0000259" key="13">
    <source>
        <dbReference type="PROSITE" id="PS51371"/>
    </source>
</evidence>
<dbReference type="Gene3D" id="3.30.465.10">
    <property type="match status" value="1"/>
</dbReference>
<accession>A0A9D1N5X4</accession>
<evidence type="ECO:0000256" key="8">
    <source>
        <dbReference type="ARBA" id="ARBA00023136"/>
    </source>
</evidence>
<dbReference type="InterPro" id="IPR036318">
    <property type="entry name" value="FAD-bd_PCMH-like_sf"/>
</dbReference>
<dbReference type="SMART" id="SM01091">
    <property type="entry name" value="CorC_HlyC"/>
    <property type="match status" value="1"/>
</dbReference>
<dbReference type="Pfam" id="PF00571">
    <property type="entry name" value="CBS"/>
    <property type="match status" value="2"/>
</dbReference>
<keyword evidence="8 10" id="KW-0472">Membrane</keyword>
<evidence type="ECO:0000256" key="6">
    <source>
        <dbReference type="ARBA" id="ARBA00022989"/>
    </source>
</evidence>
<feature type="domain" description="CBS" evidence="13">
    <location>
        <begin position="289"/>
        <end position="346"/>
    </location>
</feature>
<keyword evidence="6 10" id="KW-1133">Transmembrane helix</keyword>
<evidence type="ECO:0000313" key="15">
    <source>
        <dbReference type="EMBL" id="HIU95744.1"/>
    </source>
</evidence>
<dbReference type="SUPFAM" id="SSF54631">
    <property type="entry name" value="CBS-domain pair"/>
    <property type="match status" value="1"/>
</dbReference>
<dbReference type="InterPro" id="IPR016169">
    <property type="entry name" value="FAD-bd_PCMH_sub2"/>
</dbReference>
<dbReference type="GO" id="GO:0050660">
    <property type="term" value="F:flavin adenine dinucleotide binding"/>
    <property type="evidence" value="ECO:0007669"/>
    <property type="project" value="InterPro"/>
</dbReference>
<evidence type="ECO:0000256" key="7">
    <source>
        <dbReference type="ARBA" id="ARBA00023122"/>
    </source>
</evidence>
<proteinExistence type="inferred from homology"/>
<feature type="transmembrane region" description="Helical" evidence="12">
    <location>
        <begin position="105"/>
        <end position="126"/>
    </location>
</feature>
<evidence type="ECO:0000259" key="14">
    <source>
        <dbReference type="PROSITE" id="PS51846"/>
    </source>
</evidence>
<feature type="transmembrane region" description="Helical" evidence="12">
    <location>
        <begin position="64"/>
        <end position="85"/>
    </location>
</feature>
<feature type="transmembrane region" description="Helical" evidence="12">
    <location>
        <begin position="12"/>
        <end position="35"/>
    </location>
</feature>
<protein>
    <submittedName>
        <fullName evidence="15">HlyC/CorC family transporter</fullName>
    </submittedName>
</protein>
<feature type="domain" description="CBS" evidence="13">
    <location>
        <begin position="223"/>
        <end position="283"/>
    </location>
</feature>
<keyword evidence="4 10" id="KW-0812">Transmembrane</keyword>
<feature type="domain" description="CNNM transmembrane" evidence="14">
    <location>
        <begin position="4"/>
        <end position="204"/>
    </location>
</feature>
<evidence type="ECO:0000256" key="11">
    <source>
        <dbReference type="SAM" id="MobiDB-lite"/>
    </source>
</evidence>
<dbReference type="Pfam" id="PF03471">
    <property type="entry name" value="CorC_HlyC"/>
    <property type="match status" value="1"/>
</dbReference>
<comment type="caution">
    <text evidence="15">The sequence shown here is derived from an EMBL/GenBank/DDBJ whole genome shotgun (WGS) entry which is preliminary data.</text>
</comment>
<keyword evidence="3" id="KW-1003">Cell membrane</keyword>